<dbReference type="PANTHER" id="PTHR37935">
    <property type="entry name" value="CHROMOSOME UNDETERMINED SCAFFOLD_14, WHOLE GENOME SHOTGUN SEQUENCE"/>
    <property type="match status" value="1"/>
</dbReference>
<sequence length="333" mass="37686">MLTRLNFLRRGYSIPQLILTKYRPMHLTSLLSTQSNIPPPPPSPTKKDSTTTSARSPLSPSELTDAVLRRLHFREQRGVVKALIIGSGIVVVSTVLFLYVFRTPLKNQTVQQVADVARSSLEQDSVKQQVNLLSQELIQNLLSDPNILSKALLFLEHVMDNPSTKETLIRLLQRLMTDQLMQKYVSEFTSQIIYDVMKKPETEIQLGQLFRRAILQKDNQDALYILLKSLADDEKTKQMLSDLATEISHRVLNDETVKLAATTFVKDILNDSGLQAQSGDFAWNAVKNALKPKWFTSHAKSTTLDEKQKTDEYVLESDFENSIILPPFARSSS</sequence>
<dbReference type="Proteomes" id="UP000663868">
    <property type="component" value="Unassembled WGS sequence"/>
</dbReference>
<comment type="caution">
    <text evidence="3">The sequence shown here is derived from an EMBL/GenBank/DDBJ whole genome shotgun (WGS) entry which is preliminary data.</text>
</comment>
<name>A0A814H8F7_9BILA</name>
<dbReference type="AlphaFoldDB" id="A0A814H8F7"/>
<proteinExistence type="predicted"/>
<gene>
    <name evidence="3" type="ORF">IZO911_LOCUS17918</name>
    <name evidence="4" type="ORF">KXQ929_LOCUS6041</name>
</gene>
<evidence type="ECO:0000313" key="4">
    <source>
        <dbReference type="EMBL" id="CAF3618843.1"/>
    </source>
</evidence>
<dbReference type="EMBL" id="CAJOBB010000229">
    <property type="protein sequence ID" value="CAF3618843.1"/>
    <property type="molecule type" value="Genomic_DNA"/>
</dbReference>
<evidence type="ECO:0000256" key="1">
    <source>
        <dbReference type="SAM" id="MobiDB-lite"/>
    </source>
</evidence>
<evidence type="ECO:0000256" key="2">
    <source>
        <dbReference type="SAM" id="Phobius"/>
    </source>
</evidence>
<dbReference type="Proteomes" id="UP000663860">
    <property type="component" value="Unassembled WGS sequence"/>
</dbReference>
<accession>A0A814H8F7</accession>
<keyword evidence="2" id="KW-0472">Membrane</keyword>
<dbReference type="EMBL" id="CAJNOE010000169">
    <property type="protein sequence ID" value="CAF1006145.1"/>
    <property type="molecule type" value="Genomic_DNA"/>
</dbReference>
<protein>
    <submittedName>
        <fullName evidence="3">Uncharacterized protein</fullName>
    </submittedName>
</protein>
<evidence type="ECO:0000313" key="5">
    <source>
        <dbReference type="Proteomes" id="UP000663860"/>
    </source>
</evidence>
<feature type="transmembrane region" description="Helical" evidence="2">
    <location>
        <begin position="79"/>
        <end position="101"/>
    </location>
</feature>
<feature type="region of interest" description="Disordered" evidence="1">
    <location>
        <begin position="31"/>
        <end position="61"/>
    </location>
</feature>
<keyword evidence="2" id="KW-0812">Transmembrane</keyword>
<evidence type="ECO:0000313" key="3">
    <source>
        <dbReference type="EMBL" id="CAF1006145.1"/>
    </source>
</evidence>
<organism evidence="3 5">
    <name type="scientific">Adineta steineri</name>
    <dbReference type="NCBI Taxonomy" id="433720"/>
    <lineage>
        <taxon>Eukaryota</taxon>
        <taxon>Metazoa</taxon>
        <taxon>Spiralia</taxon>
        <taxon>Gnathifera</taxon>
        <taxon>Rotifera</taxon>
        <taxon>Eurotatoria</taxon>
        <taxon>Bdelloidea</taxon>
        <taxon>Adinetida</taxon>
        <taxon>Adinetidae</taxon>
        <taxon>Adineta</taxon>
    </lineage>
</organism>
<dbReference type="PANTHER" id="PTHR37935:SF1">
    <property type="entry name" value="CHROMOSOME UNDETERMINED SCAFFOLD_14, WHOLE GENOME SHOTGUN SEQUENCE"/>
    <property type="match status" value="1"/>
</dbReference>
<keyword evidence="2" id="KW-1133">Transmembrane helix</keyword>
<reference evidence="3" key="1">
    <citation type="submission" date="2021-02" db="EMBL/GenBank/DDBJ databases">
        <authorList>
            <person name="Nowell W R."/>
        </authorList>
    </citation>
    <scope>NUCLEOTIDE SEQUENCE</scope>
</reference>